<dbReference type="EMBL" id="CP003350">
    <property type="protein sequence ID" value="AFC87307.1"/>
    <property type="molecule type" value="Genomic_DNA"/>
</dbReference>
<dbReference type="Proteomes" id="UP000005234">
    <property type="component" value="Chromosome"/>
</dbReference>
<gene>
    <name evidence="1" type="ordered locus">Fraau_2977</name>
</gene>
<sequence length="171" mass="19202">MSLTMYQASIPVFIRALQNLEHVLQRAADWAAEKKISESVLLATRLTPDMFPLVRQVQIASDMVKLGAARLADVQAPVFADEESGFVELRQRLQATCEYLDSLRPEQLQDSAGRAITLKLRSGDQHFQGQDYLFQFVIPNLFFHCTTAYDILRQAGVPLGKRDYLAGADTL</sequence>
<dbReference type="eggNOG" id="COG3812">
    <property type="taxonomic scope" value="Bacteria"/>
</dbReference>
<organism evidence="1 2">
    <name type="scientific">Frateuria aurantia (strain ATCC 33424 / DSM 6220 / KCTC 2777 / LMG 1558 / NBRC 3245 / NCIMB 13370)</name>
    <name type="common">Acetobacter aurantius</name>
    <dbReference type="NCBI Taxonomy" id="767434"/>
    <lineage>
        <taxon>Bacteria</taxon>
        <taxon>Pseudomonadati</taxon>
        <taxon>Pseudomonadota</taxon>
        <taxon>Gammaproteobacteria</taxon>
        <taxon>Lysobacterales</taxon>
        <taxon>Rhodanobacteraceae</taxon>
        <taxon>Frateuria</taxon>
    </lineage>
</organism>
<protein>
    <recommendedName>
        <fullName evidence="3">DUF1993 domain-containing protein</fullName>
    </recommendedName>
</protein>
<evidence type="ECO:0000313" key="1">
    <source>
        <dbReference type="EMBL" id="AFC87307.1"/>
    </source>
</evidence>
<dbReference type="PANTHER" id="PTHR36922:SF1">
    <property type="entry name" value="DUF1993 DOMAIN-CONTAINING PROTEIN"/>
    <property type="match status" value="1"/>
</dbReference>
<proteinExistence type="predicted"/>
<dbReference type="STRING" id="767434.Fraau_2977"/>
<dbReference type="Gene3D" id="1.20.120.450">
    <property type="entry name" value="dinb family like domain"/>
    <property type="match status" value="1"/>
</dbReference>
<evidence type="ECO:0000313" key="2">
    <source>
        <dbReference type="Proteomes" id="UP000005234"/>
    </source>
</evidence>
<dbReference type="InterPro" id="IPR018531">
    <property type="entry name" value="DUF1993"/>
</dbReference>
<dbReference type="SUPFAM" id="SSF109854">
    <property type="entry name" value="DinB/YfiT-like putative metalloenzymes"/>
    <property type="match status" value="1"/>
</dbReference>
<accession>H8L2V1</accession>
<keyword evidence="2" id="KW-1185">Reference proteome</keyword>
<dbReference type="AlphaFoldDB" id="H8L2V1"/>
<dbReference type="PANTHER" id="PTHR36922">
    <property type="entry name" value="BLL2446 PROTEIN"/>
    <property type="match status" value="1"/>
</dbReference>
<dbReference type="RefSeq" id="WP_014404310.1">
    <property type="nucleotide sequence ID" value="NC_017033.1"/>
</dbReference>
<dbReference type="HOGENOM" id="CLU_090929_1_0_6"/>
<dbReference type="Pfam" id="PF09351">
    <property type="entry name" value="DUF1993"/>
    <property type="match status" value="1"/>
</dbReference>
<evidence type="ECO:0008006" key="3">
    <source>
        <dbReference type="Google" id="ProtNLM"/>
    </source>
</evidence>
<name>H8L2V1_FRAAD</name>
<dbReference type="InterPro" id="IPR034660">
    <property type="entry name" value="DinB/YfiT-like"/>
</dbReference>
<dbReference type="OrthoDB" id="338237at2"/>
<dbReference type="KEGG" id="fau:Fraau_2977"/>
<reference evidence="1" key="1">
    <citation type="submission" date="2012-02" db="EMBL/GenBank/DDBJ databases">
        <title>The complete genome of Frateuria aurantia DSM 6220.</title>
        <authorList>
            <consortium name="US DOE Joint Genome Institute (JGI-PGF)"/>
            <person name="Lucas S."/>
            <person name="Copeland A."/>
            <person name="Lapidus A."/>
            <person name="Glavina del Rio T."/>
            <person name="Dalin E."/>
            <person name="Tice H."/>
            <person name="Bruce D."/>
            <person name="Goodwin L."/>
            <person name="Pitluck S."/>
            <person name="Peters L."/>
            <person name="Ovchinnikova G."/>
            <person name="Teshima H."/>
            <person name="Kyrpides N."/>
            <person name="Mavromatis K."/>
            <person name="Ivanova N."/>
            <person name="Brettin T."/>
            <person name="Detter J.C."/>
            <person name="Han C."/>
            <person name="Larimer F."/>
            <person name="Land M."/>
            <person name="Hauser L."/>
            <person name="Markowitz V."/>
            <person name="Cheng J.-F."/>
            <person name="Hugenholtz P."/>
            <person name="Woyke T."/>
            <person name="Wu D."/>
            <person name="Brambilla E."/>
            <person name="Klenk H.-P."/>
            <person name="Eisen J.A."/>
        </authorList>
    </citation>
    <scope>NUCLEOTIDE SEQUENCE</scope>
    <source>
        <strain evidence="1">DSM 6220</strain>
    </source>
</reference>